<protein>
    <recommendedName>
        <fullName evidence="1">DUF1156 domain-containing protein</fullName>
    </recommendedName>
</protein>
<keyword evidence="3" id="KW-1185">Reference proteome</keyword>
<dbReference type="PIRSF" id="PIRSF009427">
    <property type="entry name" value="UCP009427_DNAmts"/>
    <property type="match status" value="1"/>
</dbReference>
<dbReference type="AlphaFoldDB" id="H3ZPK2"/>
<accession>H3ZPK2</accession>
<sequence>MHMYFIENPDFPAKEINDASKKEKGPGRPPYWEMVFWWTRKPLIGARGVITGAFLPYNTDPKRFKTAIGLNEKTPHRVNPKIPPEWEKYFRGKKLLDPFAGFGSIPLEGLRLGLDVTAVELLPTAYVFLKAVLDYPKKFRKPLVKDVEKWGNWITEQLKNDPEIRELYDDDVAVYIGTWEAKCPHCGRWTPIIGNYWLARVKDSKGKYQRLAYMKPKKNGDEIEIEIIDLNKIVGDVSKAKVNTNTGKIIFEDEKTAKEIQQMIQNGELDSDIARVEGNRVIFEVPKPNIEAKKNQMACLYCGNLVKYADSEGNHYLAKPKGGDKNDFDFYVKWALRKYHEGDERFARQRILVRVKVIDGDLVFEPATEEDNEKLLKAKEKVKEMLEKKDPDVPTEPIPLYENRRITPILSAEKWYQFFNPRQLLTLIKIVKLIREVGKRVEEEKLKEGWDKEKAFEYAEAVATYLSIAMLKYAYYNSIVTRWDSTWWKIGETMSTRGIAMNWNWTESPWFGNFGGIIKTFPAILRGLEYLTSTLSSSQRTLADFAGNSIRVLQGDATSLNLGEKFDVIVTDPPYADDVPYTELSDFYYVWLKRALSDVENGKLVPRFHKKAFFKEIKIGGKSIFREIPTQWQEFAKKEVSTNPGRFMDQENKKEVAEKHFEDLFSQAFVSMKKHLKEDGLIVTYYAHTDPASWANLLEAGWKRAGLQITRAIPLTTESETNIVSRGKLSLDTSIVAVWKNVERKEREISIRDLLQKMRVKGEETARVLIDHGYQELDLLYGTMAGILEEVTKYEEVYGSTGSISTKELLEKYVYPSTILSIINAIATGESGRSVSSNYGVFYTAYKILFGSRSLSPNDIVLLRLATGVDIDKITASQKKKGLAVLKETGSSDKKEFTLYTVDLIAKKNELPKPYDIQALLSERGINMKDPKIRTSVDALHLLEYYAYILPKEEFSRILEELKSKAPAEVEEAINMAFLIHRYYRRVLGGDVREYERELKDKGLLELYLINRLVGILSGGVVV</sequence>
<evidence type="ECO:0000259" key="1">
    <source>
        <dbReference type="Pfam" id="PF06634"/>
    </source>
</evidence>
<dbReference type="STRING" id="523849.OCC_04285"/>
<dbReference type="GO" id="GO:0008168">
    <property type="term" value="F:methyltransferase activity"/>
    <property type="evidence" value="ECO:0007669"/>
    <property type="project" value="InterPro"/>
</dbReference>
<dbReference type="GO" id="GO:0032259">
    <property type="term" value="P:methylation"/>
    <property type="evidence" value="ECO:0007669"/>
    <property type="project" value="InterPro"/>
</dbReference>
<dbReference type="HOGENOM" id="CLU_007795_2_0_2"/>
<proteinExistence type="predicted"/>
<evidence type="ECO:0000313" key="3">
    <source>
        <dbReference type="Proteomes" id="UP000015502"/>
    </source>
</evidence>
<dbReference type="GeneID" id="16548674"/>
<dbReference type="RefSeq" id="WP_004069027.1">
    <property type="nucleotide sequence ID" value="NC_022084.1"/>
</dbReference>
<dbReference type="InterPro" id="IPR029063">
    <property type="entry name" value="SAM-dependent_MTases_sf"/>
</dbReference>
<dbReference type="InterPro" id="IPR009537">
    <property type="entry name" value="DUF1156"/>
</dbReference>
<dbReference type="InterPro" id="IPR014455">
    <property type="entry name" value="N6_adenine_Mtase_MK1259"/>
</dbReference>
<dbReference type="KEGG" id="tlt:OCC_04285"/>
<dbReference type="Gene3D" id="3.40.50.150">
    <property type="entry name" value="Vaccinia Virus protein VP39"/>
    <property type="match status" value="1"/>
</dbReference>
<dbReference type="EMBL" id="CP006670">
    <property type="protein sequence ID" value="EHR78046.1"/>
    <property type="molecule type" value="Genomic_DNA"/>
</dbReference>
<evidence type="ECO:0000313" key="2">
    <source>
        <dbReference type="EMBL" id="EHR78046.1"/>
    </source>
</evidence>
<dbReference type="GO" id="GO:0003676">
    <property type="term" value="F:nucleic acid binding"/>
    <property type="evidence" value="ECO:0007669"/>
    <property type="project" value="InterPro"/>
</dbReference>
<name>H3ZPK2_THELN</name>
<organism evidence="2 3">
    <name type="scientific">Thermococcus litoralis (strain ATCC 51850 / DSM 5473 / JCM 8560 / NS-C)</name>
    <dbReference type="NCBI Taxonomy" id="523849"/>
    <lineage>
        <taxon>Archaea</taxon>
        <taxon>Methanobacteriati</taxon>
        <taxon>Methanobacteriota</taxon>
        <taxon>Thermococci</taxon>
        <taxon>Thermococcales</taxon>
        <taxon>Thermococcaceae</taxon>
        <taxon>Thermococcus</taxon>
    </lineage>
</organism>
<dbReference type="PROSITE" id="PS00092">
    <property type="entry name" value="N6_MTASE"/>
    <property type="match status" value="1"/>
</dbReference>
<dbReference type="PaxDb" id="523849-OCC_04285"/>
<reference evidence="2 3" key="1">
    <citation type="journal article" date="2012" name="J. Bacteriol.">
        <title>Genome sequence of the model hyperthermophilic archaeon Thermococcus litoralis NS-C.</title>
        <authorList>
            <person name="Gardner A.F."/>
            <person name="Kumar S."/>
            <person name="Perler F.B."/>
        </authorList>
    </citation>
    <scope>NUCLEOTIDE SEQUENCE [LARGE SCALE GENOMIC DNA]</scope>
    <source>
        <strain evidence="3">ATCC 51850 / DSM 5473 / JCM 8560 / NS-C</strain>
    </source>
</reference>
<dbReference type="InterPro" id="IPR002052">
    <property type="entry name" value="DNA_methylase_N6_adenine_CS"/>
</dbReference>
<dbReference type="Proteomes" id="UP000015502">
    <property type="component" value="Chromosome"/>
</dbReference>
<dbReference type="Pfam" id="PF06634">
    <property type="entry name" value="DUF1156"/>
    <property type="match status" value="1"/>
</dbReference>
<dbReference type="REBASE" id="46923">
    <property type="entry name" value="M.TliII"/>
</dbReference>
<feature type="domain" description="DUF1156" evidence="1">
    <location>
        <begin position="11"/>
        <end position="65"/>
    </location>
</feature>
<dbReference type="SUPFAM" id="SSF53335">
    <property type="entry name" value="S-adenosyl-L-methionine-dependent methyltransferases"/>
    <property type="match status" value="2"/>
</dbReference>
<gene>
    <name evidence="2" type="ORF">OCC_04285</name>
</gene>